<gene>
    <name evidence="2" type="ORF">BJ971_004412</name>
</gene>
<dbReference type="InterPro" id="IPR017850">
    <property type="entry name" value="Alkaline_phosphatase_core_sf"/>
</dbReference>
<comment type="caution">
    <text evidence="2">The sequence shown here is derived from an EMBL/GenBank/DDBJ whole genome shotgun (WGS) entry which is preliminary data.</text>
</comment>
<keyword evidence="1" id="KW-0812">Transmembrane</keyword>
<name>A0A7W7HZZ0_9ACTN</name>
<dbReference type="SUPFAM" id="SSF53649">
    <property type="entry name" value="Alkaline phosphatase-like"/>
    <property type="match status" value="1"/>
</dbReference>
<sequence length="715" mass="76584">MNEPGDDSGSGARSRARWGIALLRRLRFSFGGTRRLLFTLVLGCLSMAVTIWIVPGMSAGLAADVLLATVLLGILAALLRPLLTSFALLLGWAGVLLAGVVAQALLFYLALSLTPGIHVDGFWHAFWASWIFAFLMTVVTWMATAGDSAAFLTHLVQQAGDPQPGIAASVPGVVFIQIDGLAAPLLRWSVRSGDLPTLSRWIRSGSHSLTDWHAQLPATTPASQAGLLHGGSDQVPAFRWYEKETGRLLVANRPRDAAVIQARLSDGRGLLADGGVSISNIFSGDAPTSLLTMSGLTGRNGRRGPSRTFATFFINPYGLTRSVVLTVAEMVKEIHQSRLQLVRRVEPRIRRHGSYILLRAVTNVLLRDLNTGLIADQMMAGTPSIYCDFTDYDEIAHHAGPTRPESLASLAGIDHLIGVLEHVAERAPRPYRFVVLSDHGQSQGATFLQRHGMPLEDLVRSLMGTGTVAASTGLDETVGPVNTFLTQVAQQGGPTGRLTRRALQTRTHDGQVELSPAPEADEAAHESDLVLIASGNLSMIYFTRLPGRLVLEDIERLYPGLVGALTQHPGIGFISVRTGGQGTVVLGRDGIRYLHEDRVEGADPLAGFGPHAAADVLRHDALAHVGDLVINSPIDPDTDEVAAYEELVGCHGGLGGWQTEAVLVHPRDWVVGSPPLIGADAVHRQLVDWLEQAGQRRELRADGPALDTPQGHGGS</sequence>
<dbReference type="RefSeq" id="WP_239087581.1">
    <property type="nucleotide sequence ID" value="NZ_BOMK01000041.1"/>
</dbReference>
<evidence type="ECO:0000313" key="3">
    <source>
        <dbReference type="Proteomes" id="UP000578112"/>
    </source>
</evidence>
<dbReference type="EMBL" id="JACHNH010000001">
    <property type="protein sequence ID" value="MBB4763856.1"/>
    <property type="molecule type" value="Genomic_DNA"/>
</dbReference>
<proteinExistence type="predicted"/>
<organism evidence="2 3">
    <name type="scientific">Actinoplanes digitatis</name>
    <dbReference type="NCBI Taxonomy" id="1868"/>
    <lineage>
        <taxon>Bacteria</taxon>
        <taxon>Bacillati</taxon>
        <taxon>Actinomycetota</taxon>
        <taxon>Actinomycetes</taxon>
        <taxon>Micromonosporales</taxon>
        <taxon>Micromonosporaceae</taxon>
        <taxon>Actinoplanes</taxon>
    </lineage>
</organism>
<evidence type="ECO:0000256" key="1">
    <source>
        <dbReference type="SAM" id="Phobius"/>
    </source>
</evidence>
<feature type="transmembrane region" description="Helical" evidence="1">
    <location>
        <begin position="86"/>
        <end position="110"/>
    </location>
</feature>
<feature type="transmembrane region" description="Helical" evidence="1">
    <location>
        <begin position="36"/>
        <end position="54"/>
    </location>
</feature>
<keyword evidence="1" id="KW-1133">Transmembrane helix</keyword>
<dbReference type="Proteomes" id="UP000578112">
    <property type="component" value="Unassembled WGS sequence"/>
</dbReference>
<dbReference type="Pfam" id="PF01663">
    <property type="entry name" value="Phosphodiest"/>
    <property type="match status" value="1"/>
</dbReference>
<dbReference type="InterPro" id="IPR007165">
    <property type="entry name" value="Phage_holin_4_2"/>
</dbReference>
<accession>A0A7W7HZZ0</accession>
<protein>
    <submittedName>
        <fullName evidence="2">Uncharacterized membrane protein YvlD (DUF360 family)</fullName>
    </submittedName>
</protein>
<evidence type="ECO:0000313" key="2">
    <source>
        <dbReference type="EMBL" id="MBB4763856.1"/>
    </source>
</evidence>
<keyword evidence="3" id="KW-1185">Reference proteome</keyword>
<reference evidence="2 3" key="1">
    <citation type="submission" date="2020-08" db="EMBL/GenBank/DDBJ databases">
        <title>Sequencing the genomes of 1000 actinobacteria strains.</title>
        <authorList>
            <person name="Klenk H.-P."/>
        </authorList>
    </citation>
    <scope>NUCLEOTIDE SEQUENCE [LARGE SCALE GENOMIC DNA]</scope>
    <source>
        <strain evidence="2 3">DSM 43149</strain>
    </source>
</reference>
<dbReference type="InterPro" id="IPR002591">
    <property type="entry name" value="Phosphodiest/P_Trfase"/>
</dbReference>
<keyword evidence="1" id="KW-0472">Membrane</keyword>
<feature type="transmembrane region" description="Helical" evidence="1">
    <location>
        <begin position="60"/>
        <end position="79"/>
    </location>
</feature>
<feature type="transmembrane region" description="Helical" evidence="1">
    <location>
        <begin position="122"/>
        <end position="143"/>
    </location>
</feature>
<dbReference type="Pfam" id="PF04020">
    <property type="entry name" value="Phage_holin_4_2"/>
    <property type="match status" value="1"/>
</dbReference>
<dbReference type="AlphaFoldDB" id="A0A7W7HZZ0"/>
<dbReference type="Gene3D" id="3.40.720.10">
    <property type="entry name" value="Alkaline Phosphatase, subunit A"/>
    <property type="match status" value="1"/>
</dbReference>